<comment type="subcellular location">
    <subcellularLocation>
        <location evidence="1">Nucleus</location>
    </subcellularLocation>
</comment>
<comment type="similarity">
    <text evidence="1">Belongs to the eukaryotic RPC3/POLR3C RNA polymerase subunit family.</text>
</comment>
<name>A0A1J4MDT0_9CRYT</name>
<evidence type="ECO:0000256" key="2">
    <source>
        <dbReference type="SAM" id="MobiDB-lite"/>
    </source>
</evidence>
<organism evidence="3 4">
    <name type="scientific">Cryptosporidium ubiquitum</name>
    <dbReference type="NCBI Taxonomy" id="857276"/>
    <lineage>
        <taxon>Eukaryota</taxon>
        <taxon>Sar</taxon>
        <taxon>Alveolata</taxon>
        <taxon>Apicomplexa</taxon>
        <taxon>Conoidasida</taxon>
        <taxon>Coccidia</taxon>
        <taxon>Eucoccidiorida</taxon>
        <taxon>Eimeriorina</taxon>
        <taxon>Cryptosporidiidae</taxon>
        <taxon>Cryptosporidium</taxon>
    </lineage>
</organism>
<keyword evidence="1" id="KW-0539">Nucleus</keyword>
<gene>
    <name evidence="3" type="ORF">cubi_01254</name>
</gene>
<accession>A0A1J4MDT0</accession>
<keyword evidence="1" id="KW-0240">DNA-directed RNA polymerase</keyword>
<dbReference type="AlphaFoldDB" id="A0A1J4MDT0"/>
<feature type="compositionally biased region" description="Low complexity" evidence="2">
    <location>
        <begin position="494"/>
        <end position="508"/>
    </location>
</feature>
<dbReference type="GO" id="GO:0003697">
    <property type="term" value="F:single-stranded DNA binding"/>
    <property type="evidence" value="ECO:0007669"/>
    <property type="project" value="UniProtKB-UniRule"/>
</dbReference>
<comment type="function">
    <text evidence="1">DNA-dependent RNA polymerase catalyzes the transcription of DNA into RNA using the four ribonucleoside triphosphates as substrates. Specific core component of RNA polymerase III which synthesizes small RNAs, such as 5S rRNA and tRNAs.</text>
</comment>
<keyword evidence="4" id="KW-1185">Reference proteome</keyword>
<evidence type="ECO:0000313" key="3">
    <source>
        <dbReference type="EMBL" id="OII72374.1"/>
    </source>
</evidence>
<dbReference type="Proteomes" id="UP000186176">
    <property type="component" value="Unassembled WGS sequence"/>
</dbReference>
<comment type="caution">
    <text evidence="3">The sequence shown here is derived from an EMBL/GenBank/DDBJ whole genome shotgun (WGS) entry which is preliminary data.</text>
</comment>
<keyword evidence="1" id="KW-0804">Transcription</keyword>
<reference evidence="3 4" key="1">
    <citation type="submission" date="2016-10" db="EMBL/GenBank/DDBJ databases">
        <title>Reductive evolution of mitochondrial metabolism and differential evolution of invasion-related proteins in Cryptosporidium.</title>
        <authorList>
            <person name="Liu S."/>
            <person name="Roellig D.M."/>
            <person name="Guo Y."/>
            <person name="Li N."/>
            <person name="Frace M.A."/>
            <person name="Tang K."/>
            <person name="Zhang L."/>
            <person name="Feng Y."/>
            <person name="Xiao L."/>
        </authorList>
    </citation>
    <scope>NUCLEOTIDE SEQUENCE [LARGE SCALE GENOMIC DNA]</scope>
    <source>
        <strain evidence="3">39726</strain>
    </source>
</reference>
<evidence type="ECO:0000256" key="1">
    <source>
        <dbReference type="RuleBase" id="RU367076"/>
    </source>
</evidence>
<dbReference type="EMBL" id="LRBP01000023">
    <property type="protein sequence ID" value="OII72374.1"/>
    <property type="molecule type" value="Genomic_DNA"/>
</dbReference>
<dbReference type="Gene3D" id="1.10.10.10">
    <property type="entry name" value="Winged helix-like DNA-binding domain superfamily/Winged helix DNA-binding domain"/>
    <property type="match status" value="2"/>
</dbReference>
<dbReference type="GO" id="GO:0005666">
    <property type="term" value="C:RNA polymerase III complex"/>
    <property type="evidence" value="ECO:0007669"/>
    <property type="project" value="UniProtKB-UniRule"/>
</dbReference>
<dbReference type="InterPro" id="IPR039748">
    <property type="entry name" value="RPC3"/>
</dbReference>
<feature type="compositionally biased region" description="Polar residues" evidence="2">
    <location>
        <begin position="517"/>
        <end position="526"/>
    </location>
</feature>
<protein>
    <recommendedName>
        <fullName evidence="1">DNA-directed RNA polymerase III subunit RPC3</fullName>
        <shortName evidence="1">RNA polymerase III subunit C3</shortName>
    </recommendedName>
</protein>
<proteinExistence type="inferred from homology"/>
<sequence>MREDIELLCEIINTHFGGLPAIIIRKLVVNGPLPMDRLYYLVLKDQETSKHFSSNSKDNFSCFRNSMMYLVHHSCIIYYEVADPNIVLGNSDKEKNVVFEVNIDSIISRLRFPLYMAHIEKLLGETCKYIFMEVIKHGRISTKILISELSEALENIEENINMLIKYDFLIVINDKNQTINLAESDKNNGKKSSGTAFTDLLFDYNDECFSNSESITSNFQGSDFNINQDNFSGIETKKNISKTNNGYLIDSIKNKILSINISGLNNSLYSQVIEEMVKTRYNNLLSSLIVRVMSDSKSLKRKSIDEGWTIEEISNEIFELLELNQALKSDLDISDDSKLKSSVLRVIDVLTKHSDEFISYNLSSTGTIYRLNISKIKSIIKYKVLYEYIAHRVGHLGSRVWSMMCNPHLTSRCDNIQVIDFGKTKSSLSESESTRCSKIFVPFPKYDIKKRVYWDDVTLAEKCLLPNNIARNLLYSLGSEKFIRVHNSDTVTIDNSTVNSNNDSSNSSKLPMVDPISPNSSQTNKTSYSTISQASLSKHGIFYSACLESTNREVQLKFYRILLNILTRCKIQNNQILNFEIRSKHLTQIEMEYLEKLSYGLNSLFNNITQIDKLLLILTV</sequence>
<feature type="region of interest" description="Disordered" evidence="2">
    <location>
        <begin position="494"/>
        <end position="526"/>
    </location>
</feature>
<dbReference type="GeneID" id="39978045"/>
<dbReference type="PANTHER" id="PTHR12949:SF0">
    <property type="entry name" value="DNA-DIRECTED RNA POLYMERASE III SUBUNIT RPC3"/>
    <property type="match status" value="1"/>
</dbReference>
<dbReference type="VEuPathDB" id="CryptoDB:cubi_01254"/>
<dbReference type="InterPro" id="IPR036388">
    <property type="entry name" value="WH-like_DNA-bd_sf"/>
</dbReference>
<dbReference type="PANTHER" id="PTHR12949">
    <property type="entry name" value="RNA POLYMERASE III DNA DIRECTED -RELATED"/>
    <property type="match status" value="1"/>
</dbReference>
<dbReference type="OrthoDB" id="272392at2759"/>
<evidence type="ECO:0000313" key="4">
    <source>
        <dbReference type="Proteomes" id="UP000186176"/>
    </source>
</evidence>
<comment type="subunit">
    <text evidence="1">Component of the RNA polymerase III (Pol III) complex consisting of 17 subunits.</text>
</comment>
<dbReference type="RefSeq" id="XP_028873872.1">
    <property type="nucleotide sequence ID" value="XM_029018266.1"/>
</dbReference>